<feature type="transmembrane region" description="Helical" evidence="1">
    <location>
        <begin position="291"/>
        <end position="312"/>
    </location>
</feature>
<dbReference type="CDD" id="cd14726">
    <property type="entry name" value="TraB_PrgY-like"/>
    <property type="match status" value="1"/>
</dbReference>
<keyword evidence="1" id="KW-0812">Transmembrane</keyword>
<name>A0A3P3XJK7_9SPIR</name>
<accession>A0A3P3XJK7</accession>
<feature type="transmembrane region" description="Helical" evidence="1">
    <location>
        <begin position="248"/>
        <end position="270"/>
    </location>
</feature>
<dbReference type="InterPro" id="IPR002816">
    <property type="entry name" value="TraB/PrgY/GumN_fam"/>
</dbReference>
<dbReference type="InterPro" id="IPR005230">
    <property type="entry name" value="TraB_bac"/>
</dbReference>
<organism evidence="2">
    <name type="scientific">uncultured spirochete</name>
    <dbReference type="NCBI Taxonomy" id="156406"/>
    <lineage>
        <taxon>Bacteria</taxon>
        <taxon>Pseudomonadati</taxon>
        <taxon>Spirochaetota</taxon>
        <taxon>Spirochaetia</taxon>
        <taxon>Spirochaetales</taxon>
        <taxon>environmental samples</taxon>
    </lineage>
</organism>
<sequence length="392" mass="43226">MPQTIRTIQLGERQIILVGTAHISKESIEEAKETIRQEEPGRVCVEIDMGRYQAIQQDSRWEQLDIIKVLKEGKGFLLLANLALAGFQKRLGADLGTKPGEEMMAAIETAQEMGIPWSAIDREVQLTLKRAWAKSNLWNKSKLLASLIESAFSREKVSESDLEKLKESNELESMMNELAEFMPSVKEVLIDERDRYLATKIFETTEQKVVAVVGAGHMNGIEQWLGKLQRGEVAADVSDIEDMPKPGWFAKSAGWLIPLLIVALIAIGFFRSGSQASLAMIERWILLNGSLAALGSLVCMAHPVTIIASFLLAPVATLNPVLAIGLFAAVIEAYFRKPTVQDAENLADDVTSFKGFYKNRITHILLVFFLSSIGGMIGNFIALPILASRAIG</sequence>
<gene>
    <name evidence="2" type="ORF">SPIROBIBN47_290228</name>
</gene>
<proteinExistence type="predicted"/>
<feature type="transmembrane region" description="Helical" evidence="1">
    <location>
        <begin position="364"/>
        <end position="387"/>
    </location>
</feature>
<protein>
    <submittedName>
        <fullName evidence="2">TraB family protein</fullName>
    </submittedName>
</protein>
<keyword evidence="1" id="KW-0472">Membrane</keyword>
<dbReference type="AlphaFoldDB" id="A0A3P3XJK7"/>
<reference evidence="2" key="1">
    <citation type="submission" date="2017-02" db="EMBL/GenBank/DDBJ databases">
        <authorList>
            <person name="Regsiter A."/>
            <person name="William W."/>
        </authorList>
    </citation>
    <scope>NUCLEOTIDE SEQUENCE</scope>
    <source>
        <strain evidence="2">Bib</strain>
    </source>
</reference>
<feature type="transmembrane region" description="Helical" evidence="1">
    <location>
        <begin position="318"/>
        <end position="335"/>
    </location>
</feature>
<dbReference type="NCBIfam" id="TIGR00261">
    <property type="entry name" value="traB"/>
    <property type="match status" value="1"/>
</dbReference>
<dbReference type="PANTHER" id="PTHR21530:SF7">
    <property type="entry name" value="TRAB DOMAIN-CONTAINING PROTEIN"/>
    <property type="match status" value="1"/>
</dbReference>
<dbReference type="PANTHER" id="PTHR21530">
    <property type="entry name" value="PHEROMONE SHUTDOWN PROTEIN"/>
    <property type="match status" value="1"/>
</dbReference>
<dbReference type="Pfam" id="PF01963">
    <property type="entry name" value="TraB_PrgY_gumN"/>
    <property type="match status" value="1"/>
</dbReference>
<dbReference type="InterPro" id="IPR046345">
    <property type="entry name" value="TraB_PrgY-like"/>
</dbReference>
<keyword evidence="1" id="KW-1133">Transmembrane helix</keyword>
<evidence type="ECO:0000313" key="2">
    <source>
        <dbReference type="EMBL" id="SLM13849.1"/>
    </source>
</evidence>
<dbReference type="EMBL" id="FWDM01000022">
    <property type="protein sequence ID" value="SLM13849.1"/>
    <property type="molecule type" value="Genomic_DNA"/>
</dbReference>
<evidence type="ECO:0000256" key="1">
    <source>
        <dbReference type="SAM" id="Phobius"/>
    </source>
</evidence>